<reference evidence="2 3" key="1">
    <citation type="submission" date="2024-02" db="EMBL/GenBank/DDBJ databases">
        <authorList>
            <person name="Vignale AGUSTIN F."/>
            <person name="Sosa J E."/>
            <person name="Modenutti C."/>
        </authorList>
    </citation>
    <scope>NUCLEOTIDE SEQUENCE [LARGE SCALE GENOMIC DNA]</scope>
</reference>
<dbReference type="InterPro" id="IPR036397">
    <property type="entry name" value="RNaseH_sf"/>
</dbReference>
<feature type="compositionally biased region" description="Polar residues" evidence="1">
    <location>
        <begin position="1"/>
        <end position="26"/>
    </location>
</feature>
<proteinExistence type="predicted"/>
<dbReference type="Gene3D" id="3.30.420.10">
    <property type="entry name" value="Ribonuclease H-like superfamily/Ribonuclease H"/>
    <property type="match status" value="1"/>
</dbReference>
<comment type="caution">
    <text evidence="2">The sequence shown here is derived from an EMBL/GenBank/DDBJ whole genome shotgun (WGS) entry which is preliminary data.</text>
</comment>
<gene>
    <name evidence="2" type="ORF">ILEXP_LOCUS14347</name>
</gene>
<accession>A0ABC8RNC2</accession>
<evidence type="ECO:0000256" key="1">
    <source>
        <dbReference type="SAM" id="MobiDB-lite"/>
    </source>
</evidence>
<dbReference type="InterPro" id="IPR012337">
    <property type="entry name" value="RNaseH-like_sf"/>
</dbReference>
<dbReference type="Proteomes" id="UP001642360">
    <property type="component" value="Unassembled WGS sequence"/>
</dbReference>
<dbReference type="EMBL" id="CAUOFW020001588">
    <property type="protein sequence ID" value="CAK9146495.1"/>
    <property type="molecule type" value="Genomic_DNA"/>
</dbReference>
<protein>
    <recommendedName>
        <fullName evidence="4">RNase H type-1 domain-containing protein</fullName>
    </recommendedName>
</protein>
<name>A0ABC8RNC2_9AQUA</name>
<keyword evidence="3" id="KW-1185">Reference proteome</keyword>
<organism evidence="2 3">
    <name type="scientific">Ilex paraguariensis</name>
    <name type="common">yerba mate</name>
    <dbReference type="NCBI Taxonomy" id="185542"/>
    <lineage>
        <taxon>Eukaryota</taxon>
        <taxon>Viridiplantae</taxon>
        <taxon>Streptophyta</taxon>
        <taxon>Embryophyta</taxon>
        <taxon>Tracheophyta</taxon>
        <taxon>Spermatophyta</taxon>
        <taxon>Magnoliopsida</taxon>
        <taxon>eudicotyledons</taxon>
        <taxon>Gunneridae</taxon>
        <taxon>Pentapetalae</taxon>
        <taxon>asterids</taxon>
        <taxon>campanulids</taxon>
        <taxon>Aquifoliales</taxon>
        <taxon>Aquifoliaceae</taxon>
        <taxon>Ilex</taxon>
    </lineage>
</organism>
<evidence type="ECO:0000313" key="2">
    <source>
        <dbReference type="EMBL" id="CAK9146495.1"/>
    </source>
</evidence>
<evidence type="ECO:0000313" key="3">
    <source>
        <dbReference type="Proteomes" id="UP001642360"/>
    </source>
</evidence>
<sequence length="92" mass="9788">MATSTRRVEQTNTDGSAQGNQDTSGSFIAGFKGDTGRSTSLVAELRALREGFRMAEMLQIPKLTINFDAQVTNGTVLGGEDKARDAAIHPVC</sequence>
<dbReference type="AlphaFoldDB" id="A0ABC8RNC2"/>
<dbReference type="SUPFAM" id="SSF53098">
    <property type="entry name" value="Ribonuclease H-like"/>
    <property type="match status" value="1"/>
</dbReference>
<evidence type="ECO:0008006" key="4">
    <source>
        <dbReference type="Google" id="ProtNLM"/>
    </source>
</evidence>
<feature type="region of interest" description="Disordered" evidence="1">
    <location>
        <begin position="1"/>
        <end position="31"/>
    </location>
</feature>